<feature type="compositionally biased region" description="Basic and acidic residues" evidence="1">
    <location>
        <begin position="38"/>
        <end position="60"/>
    </location>
</feature>
<evidence type="ECO:0000313" key="2">
    <source>
        <dbReference type="EMBL" id="GHO49010.1"/>
    </source>
</evidence>
<comment type="caution">
    <text evidence="2">The sequence shown here is derived from an EMBL/GenBank/DDBJ whole genome shotgun (WGS) entry which is preliminary data.</text>
</comment>
<proteinExistence type="predicted"/>
<evidence type="ECO:0000313" key="3">
    <source>
        <dbReference type="Proteomes" id="UP000612362"/>
    </source>
</evidence>
<evidence type="ECO:0000256" key="1">
    <source>
        <dbReference type="SAM" id="MobiDB-lite"/>
    </source>
</evidence>
<dbReference type="Proteomes" id="UP000612362">
    <property type="component" value="Unassembled WGS sequence"/>
</dbReference>
<keyword evidence="3" id="KW-1185">Reference proteome</keyword>
<feature type="region of interest" description="Disordered" evidence="1">
    <location>
        <begin position="1"/>
        <end position="24"/>
    </location>
</feature>
<protein>
    <submittedName>
        <fullName evidence="2">Uncharacterized protein</fullName>
    </submittedName>
</protein>
<dbReference type="EMBL" id="BNJF01000004">
    <property type="protein sequence ID" value="GHO49010.1"/>
    <property type="molecule type" value="Genomic_DNA"/>
</dbReference>
<sequence length="60" mass="6983">MLQRTSRCHRRKTKGSQSPESAQCLSRMHARIANVRQDTLHARDRSDRGENPRPIKSDRV</sequence>
<dbReference type="AlphaFoldDB" id="A0A8J3MXV7"/>
<gene>
    <name evidence="2" type="ORF">KSX_71730</name>
</gene>
<feature type="compositionally biased region" description="Basic residues" evidence="1">
    <location>
        <begin position="1"/>
        <end position="14"/>
    </location>
</feature>
<accession>A0A8J3MXV7</accession>
<organism evidence="2 3">
    <name type="scientific">Ktedonospora formicarum</name>
    <dbReference type="NCBI Taxonomy" id="2778364"/>
    <lineage>
        <taxon>Bacteria</taxon>
        <taxon>Bacillati</taxon>
        <taxon>Chloroflexota</taxon>
        <taxon>Ktedonobacteria</taxon>
        <taxon>Ktedonobacterales</taxon>
        <taxon>Ktedonobacteraceae</taxon>
        <taxon>Ktedonospora</taxon>
    </lineage>
</organism>
<feature type="region of interest" description="Disordered" evidence="1">
    <location>
        <begin position="36"/>
        <end position="60"/>
    </location>
</feature>
<feature type="compositionally biased region" description="Polar residues" evidence="1">
    <location>
        <begin position="15"/>
        <end position="24"/>
    </location>
</feature>
<name>A0A8J3MXV7_9CHLR</name>
<reference evidence="2" key="1">
    <citation type="submission" date="2020-10" db="EMBL/GenBank/DDBJ databases">
        <title>Taxonomic study of unclassified bacteria belonging to the class Ktedonobacteria.</title>
        <authorList>
            <person name="Yabe S."/>
            <person name="Wang C.M."/>
            <person name="Zheng Y."/>
            <person name="Sakai Y."/>
            <person name="Cavaletti L."/>
            <person name="Monciardini P."/>
            <person name="Donadio S."/>
        </authorList>
    </citation>
    <scope>NUCLEOTIDE SEQUENCE</scope>
    <source>
        <strain evidence="2">SOSP1-1</strain>
    </source>
</reference>